<comment type="caution">
    <text evidence="1">The sequence shown here is derived from an EMBL/GenBank/DDBJ whole genome shotgun (WGS) entry which is preliminary data.</text>
</comment>
<dbReference type="AlphaFoldDB" id="A0A1B7YUK4"/>
<sequence length="67" mass="7096">MVSASAALPSRDCRLWSGLVRESDSAGGGLPPGPFLVRTPHKNVNTGQTLPLLTLLSHWGAPETMDK</sequence>
<organism evidence="1 2">
    <name type="scientific">Colletotrichum higginsianum (strain IMI 349063)</name>
    <name type="common">Crucifer anthracnose fungus</name>
    <dbReference type="NCBI Taxonomy" id="759273"/>
    <lineage>
        <taxon>Eukaryota</taxon>
        <taxon>Fungi</taxon>
        <taxon>Dikarya</taxon>
        <taxon>Ascomycota</taxon>
        <taxon>Pezizomycotina</taxon>
        <taxon>Sordariomycetes</taxon>
        <taxon>Hypocreomycetidae</taxon>
        <taxon>Glomerellales</taxon>
        <taxon>Glomerellaceae</taxon>
        <taxon>Colletotrichum</taxon>
        <taxon>Colletotrichum destructivum species complex</taxon>
    </lineage>
</organism>
<dbReference type="GeneID" id="28859998"/>
<protein>
    <submittedName>
        <fullName evidence="1">Uncharacterized protein</fullName>
    </submittedName>
</protein>
<evidence type="ECO:0000313" key="2">
    <source>
        <dbReference type="Proteomes" id="UP000092177"/>
    </source>
</evidence>
<dbReference type="RefSeq" id="XP_018164253.1">
    <property type="nucleotide sequence ID" value="XM_018295891.1"/>
</dbReference>
<name>A0A1B7YUK4_COLHI</name>
<proteinExistence type="predicted"/>
<accession>A0A1B7YUK4</accession>
<dbReference type="VEuPathDB" id="FungiDB:CH63R_00916"/>
<dbReference type="KEGG" id="chig:CH63R_00916"/>
<reference evidence="2" key="1">
    <citation type="journal article" date="2017" name="BMC Genomics">
        <title>Gapless genome assembly of Colletotrichum higginsianum reveals chromosome structure and association of transposable elements with secondary metabolite gene clusters.</title>
        <authorList>
            <person name="Dallery J.-F."/>
            <person name="Lapalu N."/>
            <person name="Zampounis A."/>
            <person name="Pigne S."/>
            <person name="Luyten I."/>
            <person name="Amselem J."/>
            <person name="Wittenberg A.H.J."/>
            <person name="Zhou S."/>
            <person name="de Queiroz M.V."/>
            <person name="Robin G.P."/>
            <person name="Auger A."/>
            <person name="Hainaut M."/>
            <person name="Henrissat B."/>
            <person name="Kim K.-T."/>
            <person name="Lee Y.-H."/>
            <person name="Lespinet O."/>
            <person name="Schwartz D.C."/>
            <person name="Thon M.R."/>
            <person name="O'Connell R.J."/>
        </authorList>
    </citation>
    <scope>NUCLEOTIDE SEQUENCE [LARGE SCALE GENOMIC DNA]</scope>
    <source>
        <strain evidence="2">IMI 349063</strain>
    </source>
</reference>
<keyword evidence="2" id="KW-1185">Reference proteome</keyword>
<evidence type="ECO:0000313" key="1">
    <source>
        <dbReference type="EMBL" id="OBR15736.1"/>
    </source>
</evidence>
<dbReference type="Proteomes" id="UP000092177">
    <property type="component" value="Chromosome 1"/>
</dbReference>
<gene>
    <name evidence="1" type="ORF">CH63R_00916</name>
</gene>
<dbReference type="EMBL" id="LTAN01000001">
    <property type="protein sequence ID" value="OBR15736.1"/>
    <property type="molecule type" value="Genomic_DNA"/>
</dbReference>